<evidence type="ECO:0000313" key="2">
    <source>
        <dbReference type="EMBL" id="CAF0928558.1"/>
    </source>
</evidence>
<dbReference type="Pfam" id="PF05551">
    <property type="entry name" value="zf-His_Me_endon"/>
    <property type="match status" value="1"/>
</dbReference>
<dbReference type="SUPFAM" id="SSF54060">
    <property type="entry name" value="His-Me finger endonucleases"/>
    <property type="match status" value="1"/>
</dbReference>
<name>A0A819RQU9_9BILA</name>
<dbReference type="EMBL" id="CAJOAZ010004255">
    <property type="protein sequence ID" value="CAF4051126.1"/>
    <property type="molecule type" value="Genomic_DNA"/>
</dbReference>
<dbReference type="Proteomes" id="UP000663844">
    <property type="component" value="Unassembled WGS sequence"/>
</dbReference>
<dbReference type="Proteomes" id="UP000663845">
    <property type="component" value="Unassembled WGS sequence"/>
</dbReference>
<comment type="caution">
    <text evidence="3">The sequence shown here is derived from an EMBL/GenBank/DDBJ whole genome shotgun (WGS) entry which is preliminary data.</text>
</comment>
<evidence type="ECO:0000313" key="3">
    <source>
        <dbReference type="EMBL" id="CAF4051126.1"/>
    </source>
</evidence>
<dbReference type="GO" id="GO:0004519">
    <property type="term" value="F:endonuclease activity"/>
    <property type="evidence" value="ECO:0007669"/>
    <property type="project" value="InterPro"/>
</dbReference>
<dbReference type="EMBL" id="CAJNOG010000092">
    <property type="protein sequence ID" value="CAF0928558.1"/>
    <property type="molecule type" value="Genomic_DNA"/>
</dbReference>
<evidence type="ECO:0000313" key="4">
    <source>
        <dbReference type="Proteomes" id="UP000663844"/>
    </source>
</evidence>
<protein>
    <recommendedName>
        <fullName evidence="1">Zinc-binding loop region of homing endonuclease domain-containing protein</fullName>
    </recommendedName>
</protein>
<gene>
    <name evidence="2" type="ORF">JYZ213_LOCUS12032</name>
    <name evidence="3" type="ORF">OXD698_LOCUS32530</name>
</gene>
<reference evidence="3" key="1">
    <citation type="submission" date="2021-02" db="EMBL/GenBank/DDBJ databases">
        <authorList>
            <person name="Nowell W R."/>
        </authorList>
    </citation>
    <scope>NUCLEOTIDE SEQUENCE</scope>
</reference>
<feature type="domain" description="Zinc-binding loop region of homing endonuclease" evidence="1">
    <location>
        <begin position="12"/>
        <end position="51"/>
    </location>
</feature>
<dbReference type="InterPro" id="IPR044925">
    <property type="entry name" value="His-Me_finger_sf"/>
</dbReference>
<dbReference type="InterPro" id="IPR044930">
    <property type="entry name" value="Homing_endonuclease_His-Me"/>
</dbReference>
<sequence>MDQLPALGPTCAKTASHLCDTKHCLRASHLTLESMGMNLSRKSCPGVILTLKCTGPSTPKQIVQHKPCVYGINHPEAQGDFFKFSCRKILLNFSFVFCCS</sequence>
<organism evidence="3 4">
    <name type="scientific">Adineta steineri</name>
    <dbReference type="NCBI Taxonomy" id="433720"/>
    <lineage>
        <taxon>Eukaryota</taxon>
        <taxon>Metazoa</taxon>
        <taxon>Spiralia</taxon>
        <taxon>Gnathifera</taxon>
        <taxon>Rotifera</taxon>
        <taxon>Eurotatoria</taxon>
        <taxon>Bdelloidea</taxon>
        <taxon>Adinetida</taxon>
        <taxon>Adinetidae</taxon>
        <taxon>Adineta</taxon>
    </lineage>
</organism>
<proteinExistence type="predicted"/>
<evidence type="ECO:0000259" key="1">
    <source>
        <dbReference type="Pfam" id="PF05551"/>
    </source>
</evidence>
<dbReference type="AlphaFoldDB" id="A0A819RQU9"/>
<accession>A0A819RQU9</accession>
<dbReference type="Gene3D" id="3.90.75.10">
    <property type="entry name" value="Homing Intron 3 (I-ppo) Encoded Endonuclease, Chain A"/>
    <property type="match status" value="1"/>
</dbReference>
<dbReference type="InterPro" id="IPR008704">
    <property type="entry name" value="Endonuclease_Zinc-binding_loop"/>
</dbReference>